<name>A0A2T7DIL7_9POAL</name>
<dbReference type="EMBL" id="CM009753">
    <property type="protein sequence ID" value="PUZ55420.1"/>
    <property type="molecule type" value="Genomic_DNA"/>
</dbReference>
<organism evidence="1 2">
    <name type="scientific">Panicum hallii var. hallii</name>
    <dbReference type="NCBI Taxonomy" id="1504633"/>
    <lineage>
        <taxon>Eukaryota</taxon>
        <taxon>Viridiplantae</taxon>
        <taxon>Streptophyta</taxon>
        <taxon>Embryophyta</taxon>
        <taxon>Tracheophyta</taxon>
        <taxon>Spermatophyta</taxon>
        <taxon>Magnoliopsida</taxon>
        <taxon>Liliopsida</taxon>
        <taxon>Poales</taxon>
        <taxon>Poaceae</taxon>
        <taxon>PACMAD clade</taxon>
        <taxon>Panicoideae</taxon>
        <taxon>Panicodae</taxon>
        <taxon>Paniceae</taxon>
        <taxon>Panicinae</taxon>
        <taxon>Panicum</taxon>
        <taxon>Panicum sect. Panicum</taxon>
    </lineage>
</organism>
<keyword evidence="2" id="KW-1185">Reference proteome</keyword>
<evidence type="ECO:0000313" key="2">
    <source>
        <dbReference type="Proteomes" id="UP000244336"/>
    </source>
</evidence>
<dbReference type="AlphaFoldDB" id="A0A2T7DIL7"/>
<reference evidence="1 2" key="1">
    <citation type="submission" date="2018-04" db="EMBL/GenBank/DDBJ databases">
        <title>WGS assembly of Panicum hallii var. hallii HAL2.</title>
        <authorList>
            <person name="Lovell J."/>
            <person name="Jenkins J."/>
            <person name="Lowry D."/>
            <person name="Mamidi S."/>
            <person name="Sreedasyam A."/>
            <person name="Weng X."/>
            <person name="Barry K."/>
            <person name="Bonette J."/>
            <person name="Campitelli B."/>
            <person name="Daum C."/>
            <person name="Gordon S."/>
            <person name="Gould B."/>
            <person name="Lipzen A."/>
            <person name="MacQueen A."/>
            <person name="Palacio-Mejia J."/>
            <person name="Plott C."/>
            <person name="Shakirov E."/>
            <person name="Shu S."/>
            <person name="Yoshinaga Y."/>
            <person name="Zane M."/>
            <person name="Rokhsar D."/>
            <person name="Grimwood J."/>
            <person name="Schmutz J."/>
            <person name="Juenger T."/>
        </authorList>
    </citation>
    <scope>NUCLEOTIDE SEQUENCE [LARGE SCALE GENOMIC DNA]</scope>
    <source>
        <strain evidence="2">cv. HAL2</strain>
    </source>
</reference>
<dbReference type="Proteomes" id="UP000244336">
    <property type="component" value="Chromosome 5"/>
</dbReference>
<sequence>MSVSLLQKGVFMMSIFRSILPRVARSNGWRCFSTRIPYDNIAELNKVRHLNILFGCCLSLILFLQLPRYLTETRVLDMVSILAHSNIIPDWVL</sequence>
<dbReference type="STRING" id="1504633.A0A2T7DIL7"/>
<gene>
    <name evidence="1" type="ORF">GQ55_5G210700</name>
</gene>
<protein>
    <submittedName>
        <fullName evidence="1">Uncharacterized protein</fullName>
    </submittedName>
</protein>
<dbReference type="Gramene" id="PUZ55420">
    <property type="protein sequence ID" value="PUZ55420"/>
    <property type="gene ID" value="GQ55_5G210700"/>
</dbReference>
<evidence type="ECO:0000313" key="1">
    <source>
        <dbReference type="EMBL" id="PUZ55420.1"/>
    </source>
</evidence>
<accession>A0A2T7DIL7</accession>
<proteinExistence type="predicted"/>